<evidence type="ECO:0000313" key="2">
    <source>
        <dbReference type="Proteomes" id="UP001165960"/>
    </source>
</evidence>
<proteinExistence type="predicted"/>
<keyword evidence="2" id="KW-1185">Reference proteome</keyword>
<gene>
    <name evidence="1" type="ORF">DSO57_1003604</name>
</gene>
<evidence type="ECO:0000313" key="1">
    <source>
        <dbReference type="EMBL" id="KAJ9078746.1"/>
    </source>
</evidence>
<sequence length="95" mass="10923">MSAFPSSRFELLQNPHLKRKDMSSDEEYEFDTCEDGLDLPIHTLGKKHHVLGEHSLQFQATERVCNLNELLPQKTPARAPIYSRWSTCLFGGDDF</sequence>
<dbReference type="EMBL" id="QTSX02002138">
    <property type="protein sequence ID" value="KAJ9078746.1"/>
    <property type="molecule type" value="Genomic_DNA"/>
</dbReference>
<protein>
    <submittedName>
        <fullName evidence="1">Uncharacterized protein</fullName>
    </submittedName>
</protein>
<reference evidence="1" key="1">
    <citation type="submission" date="2022-04" db="EMBL/GenBank/DDBJ databases">
        <title>Genome of the entomopathogenic fungus Entomophthora muscae.</title>
        <authorList>
            <person name="Elya C."/>
            <person name="Lovett B.R."/>
            <person name="Lee E."/>
            <person name="Macias A.M."/>
            <person name="Hajek A.E."/>
            <person name="De Bivort B.L."/>
            <person name="Kasson M.T."/>
            <person name="De Fine Licht H.H."/>
            <person name="Stajich J.E."/>
        </authorList>
    </citation>
    <scope>NUCLEOTIDE SEQUENCE</scope>
    <source>
        <strain evidence="1">Berkeley</strain>
    </source>
</reference>
<organism evidence="1 2">
    <name type="scientific">Entomophthora muscae</name>
    <dbReference type="NCBI Taxonomy" id="34485"/>
    <lineage>
        <taxon>Eukaryota</taxon>
        <taxon>Fungi</taxon>
        <taxon>Fungi incertae sedis</taxon>
        <taxon>Zoopagomycota</taxon>
        <taxon>Entomophthoromycotina</taxon>
        <taxon>Entomophthoromycetes</taxon>
        <taxon>Entomophthorales</taxon>
        <taxon>Entomophthoraceae</taxon>
        <taxon>Entomophthora</taxon>
    </lineage>
</organism>
<name>A0ACC2TWL2_9FUNG</name>
<accession>A0ACC2TWL2</accession>
<dbReference type="Proteomes" id="UP001165960">
    <property type="component" value="Unassembled WGS sequence"/>
</dbReference>
<comment type="caution">
    <text evidence="1">The sequence shown here is derived from an EMBL/GenBank/DDBJ whole genome shotgun (WGS) entry which is preliminary data.</text>
</comment>